<dbReference type="Pfam" id="PF01121">
    <property type="entry name" value="CoaE"/>
    <property type="match status" value="1"/>
</dbReference>
<evidence type="ECO:0000256" key="4">
    <source>
        <dbReference type="NCBIfam" id="TIGR00152"/>
    </source>
</evidence>
<protein>
    <recommendedName>
        <fullName evidence="3 4">Dephospho-CoA kinase</fullName>
        <ecNumber evidence="3 4">2.7.1.24</ecNumber>
    </recommendedName>
    <alternativeName>
        <fullName evidence="3">Dephosphocoenzyme A kinase</fullName>
    </alternativeName>
</protein>
<evidence type="ECO:0000256" key="2">
    <source>
        <dbReference type="ARBA" id="ARBA00022840"/>
    </source>
</evidence>
<evidence type="ECO:0000256" key="1">
    <source>
        <dbReference type="ARBA" id="ARBA00022741"/>
    </source>
</evidence>
<feature type="binding site" evidence="3">
    <location>
        <begin position="11"/>
        <end position="16"/>
    </location>
    <ligand>
        <name>ATP</name>
        <dbReference type="ChEBI" id="CHEBI:30616"/>
    </ligand>
</feature>
<proteinExistence type="inferred from homology"/>
<dbReference type="GO" id="GO:0005524">
    <property type="term" value="F:ATP binding"/>
    <property type="evidence" value="ECO:0007669"/>
    <property type="project" value="UniProtKB-UniRule"/>
</dbReference>
<organism evidence="5 6">
    <name type="scientific">Candidatus Fimicola merdigallinarum</name>
    <dbReference type="NCBI Taxonomy" id="2840819"/>
    <lineage>
        <taxon>Bacteria</taxon>
        <taxon>Bacillati</taxon>
        <taxon>Bacillota</taxon>
        <taxon>Clostridia</taxon>
        <taxon>Lachnospirales</taxon>
        <taxon>Lachnospiraceae</taxon>
        <taxon>Lachnospiraceae incertae sedis</taxon>
        <taxon>Candidatus Fimicola</taxon>
    </lineage>
</organism>
<name>A0A9D9DV34_9FIRM</name>
<evidence type="ECO:0000313" key="6">
    <source>
        <dbReference type="Proteomes" id="UP000823611"/>
    </source>
</evidence>
<comment type="caution">
    <text evidence="5">The sequence shown here is derived from an EMBL/GenBank/DDBJ whole genome shotgun (WGS) entry which is preliminary data.</text>
</comment>
<dbReference type="SUPFAM" id="SSF52540">
    <property type="entry name" value="P-loop containing nucleoside triphosphate hydrolases"/>
    <property type="match status" value="1"/>
</dbReference>
<keyword evidence="3" id="KW-0173">Coenzyme A biosynthesis</keyword>
<dbReference type="AlphaFoldDB" id="A0A9D9DV34"/>
<dbReference type="GO" id="GO:0004140">
    <property type="term" value="F:dephospho-CoA kinase activity"/>
    <property type="evidence" value="ECO:0007669"/>
    <property type="project" value="UniProtKB-UniRule"/>
</dbReference>
<evidence type="ECO:0000313" key="5">
    <source>
        <dbReference type="EMBL" id="MBO8434201.1"/>
    </source>
</evidence>
<reference evidence="5" key="1">
    <citation type="submission" date="2020-10" db="EMBL/GenBank/DDBJ databases">
        <authorList>
            <person name="Gilroy R."/>
        </authorList>
    </citation>
    <scope>NUCLEOTIDE SEQUENCE</scope>
    <source>
        <strain evidence="5">F6-4510</strain>
    </source>
</reference>
<evidence type="ECO:0000256" key="3">
    <source>
        <dbReference type="HAMAP-Rule" id="MF_00376"/>
    </source>
</evidence>
<gene>
    <name evidence="3" type="primary">coaE</name>
    <name evidence="5" type="ORF">IAC55_02605</name>
</gene>
<dbReference type="EC" id="2.7.1.24" evidence="3 4"/>
<dbReference type="PANTHER" id="PTHR10695">
    <property type="entry name" value="DEPHOSPHO-COA KINASE-RELATED"/>
    <property type="match status" value="1"/>
</dbReference>
<comment type="catalytic activity">
    <reaction evidence="3">
        <text>3'-dephospho-CoA + ATP = ADP + CoA + H(+)</text>
        <dbReference type="Rhea" id="RHEA:18245"/>
        <dbReference type="ChEBI" id="CHEBI:15378"/>
        <dbReference type="ChEBI" id="CHEBI:30616"/>
        <dbReference type="ChEBI" id="CHEBI:57287"/>
        <dbReference type="ChEBI" id="CHEBI:57328"/>
        <dbReference type="ChEBI" id="CHEBI:456216"/>
        <dbReference type="EC" id="2.7.1.24"/>
    </reaction>
</comment>
<keyword evidence="1 3" id="KW-0547">Nucleotide-binding</keyword>
<dbReference type="HAMAP" id="MF_00376">
    <property type="entry name" value="Dephospho_CoA_kinase"/>
    <property type="match status" value="1"/>
</dbReference>
<dbReference type="CDD" id="cd02022">
    <property type="entry name" value="DPCK"/>
    <property type="match status" value="1"/>
</dbReference>
<keyword evidence="3 5" id="KW-0418">Kinase</keyword>
<keyword evidence="2 3" id="KW-0067">ATP-binding</keyword>
<comment type="subcellular location">
    <subcellularLocation>
        <location evidence="3">Cytoplasm</location>
    </subcellularLocation>
</comment>
<dbReference type="InterPro" id="IPR027417">
    <property type="entry name" value="P-loop_NTPase"/>
</dbReference>
<dbReference type="PROSITE" id="PS51219">
    <property type="entry name" value="DPCK"/>
    <property type="match status" value="1"/>
</dbReference>
<keyword evidence="3 5" id="KW-0808">Transferase</keyword>
<keyword evidence="3" id="KW-0963">Cytoplasm</keyword>
<sequence length="198" mass="22514">MDIIGLTGGTGSGKSVVSKELEKRNSFIIDCDKIAHRIILKGESAYNEILGYFGEDILDENGEITRKKLGQIVFLDKEKLKVLNKCTHKHIYNEVIKNIDECKKKGTFDRIIIDAPLLIEGGLTDLCDTVWVVYCDEDTRAERIVLRDNILPELAKRRIQSQKSFEEYKKVADVIIDNSGDLDSLKKQIDNILNSNER</sequence>
<dbReference type="NCBIfam" id="TIGR00152">
    <property type="entry name" value="dephospho-CoA kinase"/>
    <property type="match status" value="1"/>
</dbReference>
<dbReference type="GO" id="GO:0005737">
    <property type="term" value="C:cytoplasm"/>
    <property type="evidence" value="ECO:0007669"/>
    <property type="project" value="UniProtKB-SubCell"/>
</dbReference>
<dbReference type="Gene3D" id="3.40.50.300">
    <property type="entry name" value="P-loop containing nucleotide triphosphate hydrolases"/>
    <property type="match status" value="1"/>
</dbReference>
<dbReference type="GO" id="GO:0015937">
    <property type="term" value="P:coenzyme A biosynthetic process"/>
    <property type="evidence" value="ECO:0007669"/>
    <property type="project" value="UniProtKB-UniRule"/>
</dbReference>
<dbReference type="EMBL" id="JADIMX010000051">
    <property type="protein sequence ID" value="MBO8434201.1"/>
    <property type="molecule type" value="Genomic_DNA"/>
</dbReference>
<dbReference type="PANTHER" id="PTHR10695:SF46">
    <property type="entry name" value="BIFUNCTIONAL COENZYME A SYNTHASE-RELATED"/>
    <property type="match status" value="1"/>
</dbReference>
<comment type="pathway">
    <text evidence="3">Cofactor biosynthesis; coenzyme A biosynthesis; CoA from (R)-pantothenate: step 5/5.</text>
</comment>
<comment type="similarity">
    <text evidence="3">Belongs to the CoaE family.</text>
</comment>
<dbReference type="InterPro" id="IPR001977">
    <property type="entry name" value="Depp_CoAkinase"/>
</dbReference>
<comment type="function">
    <text evidence="3">Catalyzes the phosphorylation of the 3'-hydroxyl group of dephosphocoenzyme A to form coenzyme A.</text>
</comment>
<accession>A0A9D9DV34</accession>
<reference evidence="5" key="2">
    <citation type="journal article" date="2021" name="PeerJ">
        <title>Extensive microbial diversity within the chicken gut microbiome revealed by metagenomics and culture.</title>
        <authorList>
            <person name="Gilroy R."/>
            <person name="Ravi A."/>
            <person name="Getino M."/>
            <person name="Pursley I."/>
            <person name="Horton D.L."/>
            <person name="Alikhan N.F."/>
            <person name="Baker D."/>
            <person name="Gharbi K."/>
            <person name="Hall N."/>
            <person name="Watson M."/>
            <person name="Adriaenssens E.M."/>
            <person name="Foster-Nyarko E."/>
            <person name="Jarju S."/>
            <person name="Secka A."/>
            <person name="Antonio M."/>
            <person name="Oren A."/>
            <person name="Chaudhuri R.R."/>
            <person name="La Ragione R."/>
            <person name="Hildebrand F."/>
            <person name="Pallen M.J."/>
        </authorList>
    </citation>
    <scope>NUCLEOTIDE SEQUENCE</scope>
    <source>
        <strain evidence="5">F6-4510</strain>
    </source>
</reference>
<dbReference type="Proteomes" id="UP000823611">
    <property type="component" value="Unassembled WGS sequence"/>
</dbReference>